<feature type="transmembrane region" description="Helical" evidence="1">
    <location>
        <begin position="54"/>
        <end position="74"/>
    </location>
</feature>
<keyword evidence="1" id="KW-1133">Transmembrane helix</keyword>
<accession>A0ABS3WS65</accession>
<reference evidence="2 3" key="1">
    <citation type="submission" date="2021-02" db="EMBL/GenBank/DDBJ databases">
        <title>Streptomyces spirodelae sp. nov., isolated from duckweed.</title>
        <authorList>
            <person name="Saimee Y."/>
            <person name="Duangmal K."/>
        </authorList>
    </citation>
    <scope>NUCLEOTIDE SEQUENCE [LARGE SCALE GENOMIC DNA]</scope>
    <source>
        <strain evidence="2 3">DW4-2</strain>
    </source>
</reference>
<evidence type="ECO:0000313" key="2">
    <source>
        <dbReference type="EMBL" id="MBO8185965.1"/>
    </source>
</evidence>
<dbReference type="Proteomes" id="UP001518976">
    <property type="component" value="Unassembled WGS sequence"/>
</dbReference>
<proteinExistence type="predicted"/>
<keyword evidence="1" id="KW-0812">Transmembrane</keyword>
<protein>
    <submittedName>
        <fullName evidence="2">Uncharacterized protein</fullName>
    </submittedName>
</protein>
<dbReference type="Pfam" id="PF19857">
    <property type="entry name" value="DUF6332"/>
    <property type="match status" value="1"/>
</dbReference>
<gene>
    <name evidence="2" type="ORF">JW592_10880</name>
</gene>
<organism evidence="2 3">
    <name type="scientific">Streptomyces spirodelae</name>
    <dbReference type="NCBI Taxonomy" id="2812904"/>
    <lineage>
        <taxon>Bacteria</taxon>
        <taxon>Bacillati</taxon>
        <taxon>Actinomycetota</taxon>
        <taxon>Actinomycetes</taxon>
        <taxon>Kitasatosporales</taxon>
        <taxon>Streptomycetaceae</taxon>
        <taxon>Streptomyces</taxon>
    </lineage>
</organism>
<sequence>MTMRSQAERDAVTVEIGYALVTAVVLAVVAGLAVASPMWFLHLEGAAKEIVSRLSLVCAGGVLIWRLASVLIRYDSGRR</sequence>
<dbReference type="RefSeq" id="WP_209264779.1">
    <property type="nucleotide sequence ID" value="NZ_JAFFZN010000008.1"/>
</dbReference>
<name>A0ABS3WS65_9ACTN</name>
<keyword evidence="3" id="KW-1185">Reference proteome</keyword>
<comment type="caution">
    <text evidence="2">The sequence shown here is derived from an EMBL/GenBank/DDBJ whole genome shotgun (WGS) entry which is preliminary data.</text>
</comment>
<evidence type="ECO:0000313" key="3">
    <source>
        <dbReference type="Proteomes" id="UP001518976"/>
    </source>
</evidence>
<evidence type="ECO:0000256" key="1">
    <source>
        <dbReference type="SAM" id="Phobius"/>
    </source>
</evidence>
<keyword evidence="1" id="KW-0472">Membrane</keyword>
<dbReference type="EMBL" id="JAFFZN010000008">
    <property type="protein sequence ID" value="MBO8185965.1"/>
    <property type="molecule type" value="Genomic_DNA"/>
</dbReference>
<feature type="transmembrane region" description="Helical" evidence="1">
    <location>
        <begin position="12"/>
        <end position="34"/>
    </location>
</feature>
<dbReference type="InterPro" id="IPR046295">
    <property type="entry name" value="DUF6332"/>
</dbReference>